<sequence length="186" mass="21803">MIEFKIKGIKFKAENIELWGDHLNDNDIAKAGYYGYNFYPEEAANRIQNAKKKFLESKEFSLLFYDKPVSIKIYGKDYKIQTIKISAGYCHDKQDYDFNKIYVNVYSQGGHYITSKANQVFKEELEKQGILKKLLTMKPYIARNKLKANLLKVNEDIKKGYETLKQASEWLEKYQAEIDQELALIV</sequence>
<name>A0A6J5MLT3_9CAUD</name>
<protein>
    <submittedName>
        <fullName evidence="1">Uncharacterized protein</fullName>
    </submittedName>
</protein>
<evidence type="ECO:0000313" key="1">
    <source>
        <dbReference type="EMBL" id="CAB4144539.1"/>
    </source>
</evidence>
<proteinExistence type="predicted"/>
<organism evidence="1">
    <name type="scientific">uncultured Caudovirales phage</name>
    <dbReference type="NCBI Taxonomy" id="2100421"/>
    <lineage>
        <taxon>Viruses</taxon>
        <taxon>Duplodnaviria</taxon>
        <taxon>Heunggongvirae</taxon>
        <taxon>Uroviricota</taxon>
        <taxon>Caudoviricetes</taxon>
        <taxon>Peduoviridae</taxon>
        <taxon>Maltschvirus</taxon>
        <taxon>Maltschvirus maltsch</taxon>
    </lineage>
</organism>
<accession>A0A6J5MLT3</accession>
<gene>
    <name evidence="1" type="ORF">UFOVP457_50</name>
</gene>
<reference evidence="1" key="1">
    <citation type="submission" date="2020-04" db="EMBL/GenBank/DDBJ databases">
        <authorList>
            <person name="Chiriac C."/>
            <person name="Salcher M."/>
            <person name="Ghai R."/>
            <person name="Kavagutti S V."/>
        </authorList>
    </citation>
    <scope>NUCLEOTIDE SEQUENCE</scope>
</reference>
<dbReference type="EMBL" id="LR796435">
    <property type="protein sequence ID" value="CAB4144539.1"/>
    <property type="molecule type" value="Genomic_DNA"/>
</dbReference>